<protein>
    <submittedName>
        <fullName evidence="1">Phage tail-like protein</fullName>
    </submittedName>
</protein>
<reference evidence="1 2" key="1">
    <citation type="submission" date="2018-03" db="EMBL/GenBank/DDBJ databases">
        <title>Genomic Encyclopedia of Archaeal and Bacterial Type Strains, Phase II (KMG-II): from individual species to whole genera.</title>
        <authorList>
            <person name="Goeker M."/>
        </authorList>
    </citation>
    <scope>NUCLEOTIDE SEQUENCE [LARGE SCALE GENOMIC DNA]</scope>
    <source>
        <strain evidence="1 2">DSM 43146</strain>
    </source>
</reference>
<dbReference type="InterPro" id="IPR011748">
    <property type="entry name" value="Unchr_phage_tail-like"/>
</dbReference>
<evidence type="ECO:0000313" key="2">
    <source>
        <dbReference type="Proteomes" id="UP000239415"/>
    </source>
</evidence>
<keyword evidence="2" id="KW-1185">Reference proteome</keyword>
<dbReference type="EMBL" id="PVMZ01000016">
    <property type="protein sequence ID" value="PRX17280.1"/>
    <property type="molecule type" value="Genomic_DNA"/>
</dbReference>
<dbReference type="Proteomes" id="UP000239415">
    <property type="component" value="Unassembled WGS sequence"/>
</dbReference>
<comment type="caution">
    <text evidence="1">The sequence shown here is derived from an EMBL/GenBank/DDBJ whole genome shotgun (WGS) entry which is preliminary data.</text>
</comment>
<dbReference type="RefSeq" id="WP_106325364.1">
    <property type="nucleotide sequence ID" value="NZ_BOMO01000149.1"/>
</dbReference>
<name>A0A2T0K3T0_9ACTN</name>
<dbReference type="AlphaFoldDB" id="A0A2T0K3T0"/>
<gene>
    <name evidence="1" type="ORF">CLV67_11656</name>
</gene>
<sequence length="256" mass="28135">MNRVDFFGLLPGVFRPADGGNDVIGPFLHAFEDVYEQLRAQIAAVPDLLDPTLTPPAALTHADGDAFAFLQYLADWIGIRLRPEKSVAWNRELFARTVAVAPDRGTLTGLDTLLRAWLRDDIPADLPLVITDLTRRHNDVDTVFQLGESILGVSTVLGEGPAHFFVVDLVADPSVRVLHNPVGLDVLQRVSRLLLDDEKPAHTNYQLRIRGTTMQLAPPALADARPGETYAQLEDGPELGTALLWSDPWVFESSTT</sequence>
<evidence type="ECO:0000313" key="1">
    <source>
        <dbReference type="EMBL" id="PRX17280.1"/>
    </source>
</evidence>
<proteinExistence type="predicted"/>
<dbReference type="NCBIfam" id="TIGR02242">
    <property type="entry name" value="tail_TIGR02242"/>
    <property type="match status" value="1"/>
</dbReference>
<organism evidence="1 2">
    <name type="scientific">Actinoplanes italicus</name>
    <dbReference type="NCBI Taxonomy" id="113567"/>
    <lineage>
        <taxon>Bacteria</taxon>
        <taxon>Bacillati</taxon>
        <taxon>Actinomycetota</taxon>
        <taxon>Actinomycetes</taxon>
        <taxon>Micromonosporales</taxon>
        <taxon>Micromonosporaceae</taxon>
        <taxon>Actinoplanes</taxon>
    </lineage>
</organism>
<accession>A0A2T0K3T0</accession>